<evidence type="ECO:0000256" key="1">
    <source>
        <dbReference type="SAM" id="MobiDB-lite"/>
    </source>
</evidence>
<dbReference type="AlphaFoldDB" id="A0A4Y2G785"/>
<reference evidence="2 3" key="1">
    <citation type="journal article" date="2019" name="Sci. Rep.">
        <title>Orb-weaving spider Araneus ventricosus genome elucidates the spidroin gene catalogue.</title>
        <authorList>
            <person name="Kono N."/>
            <person name="Nakamura H."/>
            <person name="Ohtoshi R."/>
            <person name="Moran D.A.P."/>
            <person name="Shinohara A."/>
            <person name="Yoshida Y."/>
            <person name="Fujiwara M."/>
            <person name="Mori M."/>
            <person name="Tomita M."/>
            <person name="Arakawa K."/>
        </authorList>
    </citation>
    <scope>NUCLEOTIDE SEQUENCE [LARGE SCALE GENOMIC DNA]</scope>
</reference>
<feature type="region of interest" description="Disordered" evidence="1">
    <location>
        <begin position="61"/>
        <end position="96"/>
    </location>
</feature>
<gene>
    <name evidence="2" type="ORF">AVEN_51437_1</name>
</gene>
<protein>
    <submittedName>
        <fullName evidence="2">Uncharacterized protein</fullName>
    </submittedName>
</protein>
<name>A0A4Y2G785_ARAVE</name>
<proteinExistence type="predicted"/>
<dbReference type="EMBL" id="BGPR01001256">
    <property type="protein sequence ID" value="GBM49443.1"/>
    <property type="molecule type" value="Genomic_DNA"/>
</dbReference>
<keyword evidence="3" id="KW-1185">Reference proteome</keyword>
<dbReference type="Proteomes" id="UP000499080">
    <property type="component" value="Unassembled WGS sequence"/>
</dbReference>
<sequence length="96" mass="10552">MIFAIEVLPLLHQLLRWNLRQEIGQGISISLAINTCFFGEEACELIFPGIPTNNLVRNVGEESSSTGVKKRGPSRNNPPVASKRDVSITQLGSKTF</sequence>
<evidence type="ECO:0000313" key="3">
    <source>
        <dbReference type="Proteomes" id="UP000499080"/>
    </source>
</evidence>
<comment type="caution">
    <text evidence="2">The sequence shown here is derived from an EMBL/GenBank/DDBJ whole genome shotgun (WGS) entry which is preliminary data.</text>
</comment>
<accession>A0A4Y2G785</accession>
<evidence type="ECO:0000313" key="2">
    <source>
        <dbReference type="EMBL" id="GBM49443.1"/>
    </source>
</evidence>
<feature type="compositionally biased region" description="Polar residues" evidence="1">
    <location>
        <begin position="87"/>
        <end position="96"/>
    </location>
</feature>
<organism evidence="2 3">
    <name type="scientific">Araneus ventricosus</name>
    <name type="common">Orbweaver spider</name>
    <name type="synonym">Epeira ventricosa</name>
    <dbReference type="NCBI Taxonomy" id="182803"/>
    <lineage>
        <taxon>Eukaryota</taxon>
        <taxon>Metazoa</taxon>
        <taxon>Ecdysozoa</taxon>
        <taxon>Arthropoda</taxon>
        <taxon>Chelicerata</taxon>
        <taxon>Arachnida</taxon>
        <taxon>Araneae</taxon>
        <taxon>Araneomorphae</taxon>
        <taxon>Entelegynae</taxon>
        <taxon>Araneoidea</taxon>
        <taxon>Araneidae</taxon>
        <taxon>Araneus</taxon>
    </lineage>
</organism>